<evidence type="ECO:0000313" key="1">
    <source>
        <dbReference type="Proteomes" id="UP000887579"/>
    </source>
</evidence>
<proteinExistence type="predicted"/>
<sequence length="234" mass="27067">MGMRNSWLKNLPQNVLYQFIIGSTNNKTIDELIEIEDEEYGDIIISTLHETYSNLTLKTYSIFQWTQKYCPKAKYLLKTDDDTVVDVKRMQYWIENNYNKIRRIFDGKVIFCKVWTNSTPFRDPEHKCGPTYLLTAEAIPSILKEAPKHYFITTEDVFFTGIVSQDARVYRFQKANEFGSGPEIIGNSTMRRCDVKGVPYLTSIYGISFNGTFYEEGGNNPFKNATDQLLSLSC</sequence>
<name>A0AC34F1L3_9BILA</name>
<evidence type="ECO:0000313" key="2">
    <source>
        <dbReference type="WBParaSite" id="ES5_v2.g10818.t1"/>
    </source>
</evidence>
<dbReference type="Proteomes" id="UP000887579">
    <property type="component" value="Unplaced"/>
</dbReference>
<protein>
    <submittedName>
        <fullName evidence="2">Hexosyltransferase</fullName>
    </submittedName>
</protein>
<dbReference type="WBParaSite" id="ES5_v2.g10818.t1">
    <property type="protein sequence ID" value="ES5_v2.g10818.t1"/>
    <property type="gene ID" value="ES5_v2.g10818"/>
</dbReference>
<organism evidence="1 2">
    <name type="scientific">Panagrolaimus sp. ES5</name>
    <dbReference type="NCBI Taxonomy" id="591445"/>
    <lineage>
        <taxon>Eukaryota</taxon>
        <taxon>Metazoa</taxon>
        <taxon>Ecdysozoa</taxon>
        <taxon>Nematoda</taxon>
        <taxon>Chromadorea</taxon>
        <taxon>Rhabditida</taxon>
        <taxon>Tylenchina</taxon>
        <taxon>Panagrolaimomorpha</taxon>
        <taxon>Panagrolaimoidea</taxon>
        <taxon>Panagrolaimidae</taxon>
        <taxon>Panagrolaimus</taxon>
    </lineage>
</organism>
<reference evidence="2" key="1">
    <citation type="submission" date="2022-11" db="UniProtKB">
        <authorList>
            <consortium name="WormBaseParasite"/>
        </authorList>
    </citation>
    <scope>IDENTIFICATION</scope>
</reference>
<accession>A0AC34F1L3</accession>